<reference evidence="8 9" key="1">
    <citation type="submission" date="2018-03" db="EMBL/GenBank/DDBJ databases">
        <title>Genomic Encyclopedia of Archaeal and Bacterial Type Strains, Phase II (KMG-II): from individual species to whole genera.</title>
        <authorList>
            <person name="Goeker M."/>
        </authorList>
    </citation>
    <scope>NUCLEOTIDE SEQUENCE [LARGE SCALE GENOMIC DNA]</scope>
    <source>
        <strain evidence="8 9">DSM 100673</strain>
    </source>
</reference>
<evidence type="ECO:0000256" key="5">
    <source>
        <dbReference type="ARBA" id="ARBA00022801"/>
    </source>
</evidence>
<keyword evidence="5" id="KW-0378">Hydrolase</keyword>
<dbReference type="OrthoDB" id="9803751at2"/>
<feature type="domain" description="Sulfatase N-terminal" evidence="7">
    <location>
        <begin position="66"/>
        <end position="413"/>
    </location>
</feature>
<evidence type="ECO:0000259" key="7">
    <source>
        <dbReference type="Pfam" id="PF00884"/>
    </source>
</evidence>
<dbReference type="SUPFAM" id="SSF53649">
    <property type="entry name" value="Alkaline phosphatase-like"/>
    <property type="match status" value="1"/>
</dbReference>
<comment type="similarity">
    <text evidence="2">Belongs to the sulfatase family.</text>
</comment>
<dbReference type="Gene3D" id="3.30.1120.10">
    <property type="match status" value="1"/>
</dbReference>
<evidence type="ECO:0000256" key="4">
    <source>
        <dbReference type="ARBA" id="ARBA00022729"/>
    </source>
</evidence>
<keyword evidence="4" id="KW-0732">Signal</keyword>
<evidence type="ECO:0000256" key="2">
    <source>
        <dbReference type="ARBA" id="ARBA00008779"/>
    </source>
</evidence>
<dbReference type="Pfam" id="PF00884">
    <property type="entry name" value="Sulfatase"/>
    <property type="match status" value="1"/>
</dbReference>
<dbReference type="Gene3D" id="3.40.720.10">
    <property type="entry name" value="Alkaline Phosphatase, subunit A"/>
    <property type="match status" value="1"/>
</dbReference>
<evidence type="ECO:0000256" key="1">
    <source>
        <dbReference type="ARBA" id="ARBA00001913"/>
    </source>
</evidence>
<dbReference type="InterPro" id="IPR050738">
    <property type="entry name" value="Sulfatase"/>
</dbReference>
<dbReference type="PANTHER" id="PTHR42693:SF42">
    <property type="entry name" value="ARYLSULFATASE G"/>
    <property type="match status" value="1"/>
</dbReference>
<evidence type="ECO:0000313" key="8">
    <source>
        <dbReference type="EMBL" id="PSL20361.1"/>
    </source>
</evidence>
<name>A0A2P8FF68_9RHOB</name>
<dbReference type="PANTHER" id="PTHR42693">
    <property type="entry name" value="ARYLSULFATASE FAMILY MEMBER"/>
    <property type="match status" value="1"/>
</dbReference>
<dbReference type="AlphaFoldDB" id="A0A2P8FF68"/>
<dbReference type="InterPro" id="IPR017850">
    <property type="entry name" value="Alkaline_phosphatase_core_sf"/>
</dbReference>
<dbReference type="EMBL" id="PYGJ01000003">
    <property type="protein sequence ID" value="PSL20361.1"/>
    <property type="molecule type" value="Genomic_DNA"/>
</dbReference>
<proteinExistence type="inferred from homology"/>
<dbReference type="GO" id="GO:0046872">
    <property type="term" value="F:metal ion binding"/>
    <property type="evidence" value="ECO:0007669"/>
    <property type="project" value="UniProtKB-KW"/>
</dbReference>
<organism evidence="8 9">
    <name type="scientific">Shimia abyssi</name>
    <dbReference type="NCBI Taxonomy" id="1662395"/>
    <lineage>
        <taxon>Bacteria</taxon>
        <taxon>Pseudomonadati</taxon>
        <taxon>Pseudomonadota</taxon>
        <taxon>Alphaproteobacteria</taxon>
        <taxon>Rhodobacterales</taxon>
        <taxon>Roseobacteraceae</taxon>
    </lineage>
</organism>
<dbReference type="GO" id="GO:0004065">
    <property type="term" value="F:arylsulfatase activity"/>
    <property type="evidence" value="ECO:0007669"/>
    <property type="project" value="TreeGrafter"/>
</dbReference>
<keyword evidence="3" id="KW-0479">Metal-binding</keyword>
<gene>
    <name evidence="8" type="ORF">CLV88_1032</name>
</gene>
<protein>
    <submittedName>
        <fullName evidence="8">Arylsulfatase</fullName>
    </submittedName>
</protein>
<keyword evidence="9" id="KW-1185">Reference proteome</keyword>
<evidence type="ECO:0000313" key="9">
    <source>
        <dbReference type="Proteomes" id="UP000240418"/>
    </source>
</evidence>
<sequence>MKQQRTAGAIATLAALATSAISQENTIVHDAEYYILEAQYGKVWAVEDGELDGKLAALREQYDAPPNIVHYMWDDQPPMAFGDPIYQQIRGYSTPNLNRLAEEGMQFSRMYTEPGCTPSRAAVLTGQNAIRTGTWEIGFPIEYTGLAAENVTLAEVLSAQGYATGFFGKQHLGDTEESYPINQGFDVAFWALYNQVTSLYNATGEGANAIVGMKEELLADNPYQRDHSFVQDEGFVFYMEGNKGEQAAEWRNGSQEVQDYNDFDIESRKRAIDFIRQSAEADKPFYVAWWPLWMSFIPNPQKVTLQRGMVGESYQRVIEPDIALLRETLAELGIAENTLIVAMADNGPMTHNPPAGAGLGEGLFRGGKGDFTEGGVRVPAAALWPGVIEPGTYAADMIHETDLFTTFARLAGATQHIPTDRIIDGIDQTALLLNGDTHGRRDHVFIYQGPDLAATVKDHYKIHWTSDDPGQAKSGLTAVYDLYNDHREANPIVVGGFHFKEPFKRMRARHELWKQKYPDREHNRGRAYTNLSNARTATLAISNPPADFDDLPFDPLEFIEHLDQLPYELGEPGYGE</sequence>
<accession>A0A2P8FF68</accession>
<evidence type="ECO:0000256" key="6">
    <source>
        <dbReference type="ARBA" id="ARBA00022837"/>
    </source>
</evidence>
<dbReference type="RefSeq" id="WP_106607605.1">
    <property type="nucleotide sequence ID" value="NZ_PYGJ01000003.1"/>
</dbReference>
<dbReference type="InterPro" id="IPR000917">
    <property type="entry name" value="Sulfatase_N"/>
</dbReference>
<comment type="caution">
    <text evidence="8">The sequence shown here is derived from an EMBL/GenBank/DDBJ whole genome shotgun (WGS) entry which is preliminary data.</text>
</comment>
<dbReference type="Proteomes" id="UP000240418">
    <property type="component" value="Unassembled WGS sequence"/>
</dbReference>
<evidence type="ECO:0000256" key="3">
    <source>
        <dbReference type="ARBA" id="ARBA00022723"/>
    </source>
</evidence>
<comment type="cofactor">
    <cofactor evidence="1">
        <name>Ca(2+)</name>
        <dbReference type="ChEBI" id="CHEBI:29108"/>
    </cofactor>
</comment>
<keyword evidence="6" id="KW-0106">Calcium</keyword>